<feature type="domain" description="XdhC Rossmann" evidence="2">
    <location>
        <begin position="198"/>
        <end position="340"/>
    </location>
</feature>
<dbReference type="Proteomes" id="UP000074561">
    <property type="component" value="Chromosome"/>
</dbReference>
<organism evidence="3 4">
    <name type="scientific">Collimonas pratensis</name>
    <dbReference type="NCBI Taxonomy" id="279113"/>
    <lineage>
        <taxon>Bacteria</taxon>
        <taxon>Pseudomonadati</taxon>
        <taxon>Pseudomonadota</taxon>
        <taxon>Betaproteobacteria</taxon>
        <taxon>Burkholderiales</taxon>
        <taxon>Oxalobacteraceae</taxon>
        <taxon>Collimonas</taxon>
    </lineage>
</organism>
<dbReference type="STRING" id="279113.CPter91_5152"/>
<dbReference type="OrthoDB" id="61481at2"/>
<dbReference type="NCBIfam" id="TIGR02964">
    <property type="entry name" value="xanthine_xdhC"/>
    <property type="match status" value="1"/>
</dbReference>
<name>A0A127QBM9_9BURK</name>
<dbReference type="InterPro" id="IPR014308">
    <property type="entry name" value="Xanthine_DH_XdhC"/>
</dbReference>
<dbReference type="AlphaFoldDB" id="A0A127QBM9"/>
<dbReference type="PANTHER" id="PTHR30388">
    <property type="entry name" value="ALDEHYDE OXIDOREDUCTASE MOLYBDENUM COFACTOR ASSEMBLY PROTEIN"/>
    <property type="match status" value="1"/>
</dbReference>
<dbReference type="InterPro" id="IPR052698">
    <property type="entry name" value="MoCofactor_Util/Proc"/>
</dbReference>
<reference evidence="3 4" key="1">
    <citation type="submission" date="2015-11" db="EMBL/GenBank/DDBJ databases">
        <title>Exploring the genomic traits of fungus-feeding bacterial genus Collimonas.</title>
        <authorList>
            <person name="Song C."/>
            <person name="Schmidt R."/>
            <person name="de Jager V."/>
            <person name="Krzyzanowska D."/>
            <person name="Jongedijk E."/>
            <person name="Cankar K."/>
            <person name="Beekwilder J."/>
            <person name="van Veen A."/>
            <person name="de Boer W."/>
            <person name="van Veen J.A."/>
            <person name="Garbeva P."/>
        </authorList>
    </citation>
    <scope>NUCLEOTIDE SEQUENCE [LARGE SCALE GENOMIC DNA]</scope>
    <source>
        <strain evidence="3 4">Ter91</strain>
    </source>
</reference>
<dbReference type="Gene3D" id="3.40.50.720">
    <property type="entry name" value="NAD(P)-binding Rossmann-like Domain"/>
    <property type="match status" value="1"/>
</dbReference>
<evidence type="ECO:0000313" key="3">
    <source>
        <dbReference type="EMBL" id="AMP07440.1"/>
    </source>
</evidence>
<dbReference type="PATRIC" id="fig|279113.9.peg.5100"/>
<dbReference type="PANTHER" id="PTHR30388:SF6">
    <property type="entry name" value="XANTHINE DEHYDROGENASE SUBUNIT A-RELATED"/>
    <property type="match status" value="1"/>
</dbReference>
<dbReference type="EMBL" id="CP013234">
    <property type="protein sequence ID" value="AMP07440.1"/>
    <property type="molecule type" value="Genomic_DNA"/>
</dbReference>
<dbReference type="KEGG" id="cpra:CPter91_5152"/>
<dbReference type="Pfam" id="PF02625">
    <property type="entry name" value="XdhC_CoxI"/>
    <property type="match status" value="1"/>
</dbReference>
<accession>A0A127QBM9</accession>
<dbReference type="Pfam" id="PF13478">
    <property type="entry name" value="XdhC_C"/>
    <property type="match status" value="1"/>
</dbReference>
<protein>
    <submittedName>
        <fullName evidence="3">Xanthine dehydrogenase accessory protein XdhC</fullName>
    </submittedName>
</protein>
<evidence type="ECO:0000259" key="2">
    <source>
        <dbReference type="Pfam" id="PF13478"/>
    </source>
</evidence>
<evidence type="ECO:0000313" key="4">
    <source>
        <dbReference type="Proteomes" id="UP000074561"/>
    </source>
</evidence>
<dbReference type="RefSeq" id="WP_061945043.1">
    <property type="nucleotide sequence ID" value="NZ_CP013234.1"/>
</dbReference>
<gene>
    <name evidence="3" type="primary">xdhC</name>
    <name evidence="3" type="ORF">CPter91_5152</name>
</gene>
<dbReference type="InterPro" id="IPR027051">
    <property type="entry name" value="XdhC_Rossmann_dom"/>
</dbReference>
<dbReference type="InterPro" id="IPR003777">
    <property type="entry name" value="XdhC_CoxI"/>
</dbReference>
<sequence>MNNWLDALTALLTTPITQSSQNTTAILVTVAQVEGSGPREPGAKMVVTAVGQFDTIGGGHLELQAIRIAREMLEEGLSLSRERRLQRFSLGPSLGQCCGGVVHLAFERVTSASADYFSFLQRRLRDAEDSWRLVALEDAAPPSMCDADGARLHGPGRLPTLPSLLTPSAKALGACTILRDDNGRRWLLDACLATRPQLFLFGAGHVGAAIVKALGDLPCRVVWIDEREEMFPDVLPANVRIEATDTPEAVVDNAPDGSCFLVMTHNHALDQRLSAQILQRTGVAWFGLIGSKSKRMQFEHRLHERGISHERLAEMVCPIGIAGIVGKEPAVIAASVTAQLLQVWEQIAKQQLATASVPQLRLPLQLLSTI</sequence>
<evidence type="ECO:0000259" key="1">
    <source>
        <dbReference type="Pfam" id="PF02625"/>
    </source>
</evidence>
<feature type="domain" description="XdhC- CoxI" evidence="1">
    <location>
        <begin position="21"/>
        <end position="77"/>
    </location>
</feature>
<proteinExistence type="predicted"/>